<feature type="region of interest" description="Disordered" evidence="1">
    <location>
        <begin position="265"/>
        <end position="312"/>
    </location>
</feature>
<sequence>MLGHAIKEAASAAAEGLARHFTPYTPLRLNHSKPALDDYFMSEVYNEYDDNECNFMEDTDIDNPRTAEYDLKNILGLSSCAAATLPSDQTVVPKEPTQSSNTPDTVLEAGKNLPSDQDAASKESTNSTTAITASEAPASLPPNQTVTSKESIESATAPDTVPAAHTATPSTDATGTSPPQANKAEKDEKQKAFDARQLQAAEAVAKLAIEKVRARQAWRKTVGKHVQEQDELRKEHLRARGLARDQAAKDRWYKTTLRVMRASNPKNSLSSLPQPLPALKSSITATKSNQISTAPKATLTPSSPKTEKTFPTASQCAIQLPCVDASEPQKSSSLQETVSASPSRKRENSPPTSYENFDDQNSEENSDHVAATASMPQEDSDTNGTQSDTSVVQQTPSAYSGQKRARQDEDDATEHHAKKPKLDVDSSTTLSGQEQPQDKGNDGDDELPAEQVKSPHPGVNAISSCAQKRPRDDQDDELAHEHRAKSPKLEDDDTVAQGQKRPRNDRDDDLAAEHCAKNPRLGDDGSATDDATVPHGQKRPRNDHDDDLAGEHCAKNPRLDDEGSATDDVDDSEEAAELPVAEQETAPSSGVDSNTAVLSVEPSEKNAESTVEEPKEDVTSSGENSNEADGSIREMSGETAVSSEASEKTAVSVTEESKETPLSIVEKSIGTDASVLEESKETDVSVSEKVEKNAVCSGDTEKTAIPTSTVTEESVSVSTSTESSSAAQSQTEPTFVIYHSTGVQTTPIPDAYTFERCHGRTPNILRNSEVGLGGRGRYTRENKDVDPFKFRYGMAFLVPSSSSPSSTSTSQGCQTMDFTEADPALAQARTQVQIDAKNLSSAAWAQGVVVSVKKDELLSHSSAIQTSVKVHGDGTVDYPGNVDMPMLFPNLAFELPPHDRQIEVVDFTSPPPSPSFFAECGDAAAPGLDAAFTASMREWEVKAKATVRTEQREEKKDKRERKDPSPPTTTAATKKRGTGPSAANTTQSVSELTVKAPSGGPRFTAANPRFPRREQAAAAAPPPTPEKEEKKGAAAAAAEPKRRKTTARKGLGVYVPPGRC</sequence>
<feature type="compositionally biased region" description="Basic and acidic residues" evidence="1">
    <location>
        <begin position="502"/>
        <end position="523"/>
    </location>
</feature>
<feature type="compositionally biased region" description="Polar residues" evidence="1">
    <location>
        <begin position="122"/>
        <end position="132"/>
    </location>
</feature>
<feature type="compositionally biased region" description="Polar residues" evidence="1">
    <location>
        <begin position="88"/>
        <end position="104"/>
    </location>
</feature>
<feature type="compositionally biased region" description="Polar residues" evidence="1">
    <location>
        <begin position="585"/>
        <end position="597"/>
    </location>
</feature>
<feature type="compositionally biased region" description="Polar residues" evidence="1">
    <location>
        <begin position="328"/>
        <end position="342"/>
    </location>
</feature>
<feature type="compositionally biased region" description="Polar residues" evidence="1">
    <location>
        <begin position="639"/>
        <end position="654"/>
    </location>
</feature>
<gene>
    <name evidence="2" type="ORF">DM02DRAFT_685470</name>
</gene>
<accession>A0A2V1E694</accession>
<feature type="region of interest" description="Disordered" evidence="1">
    <location>
        <begin position="325"/>
        <end position="730"/>
    </location>
</feature>
<proteinExistence type="predicted"/>
<dbReference type="Proteomes" id="UP000244855">
    <property type="component" value="Unassembled WGS sequence"/>
</dbReference>
<feature type="compositionally biased region" description="Polar residues" evidence="1">
    <location>
        <begin position="283"/>
        <end position="312"/>
    </location>
</feature>
<evidence type="ECO:0000256" key="1">
    <source>
        <dbReference type="SAM" id="MobiDB-lite"/>
    </source>
</evidence>
<feature type="compositionally biased region" description="Basic and acidic residues" evidence="1">
    <location>
        <begin position="602"/>
        <end position="618"/>
    </location>
</feature>
<feature type="compositionally biased region" description="Basic and acidic residues" evidence="1">
    <location>
        <begin position="540"/>
        <end position="561"/>
    </location>
</feature>
<reference evidence="2 3" key="1">
    <citation type="journal article" date="2018" name="Sci. Rep.">
        <title>Comparative genomics provides insights into the lifestyle and reveals functional heterogeneity of dark septate endophytic fungi.</title>
        <authorList>
            <person name="Knapp D.G."/>
            <person name="Nemeth J.B."/>
            <person name="Barry K."/>
            <person name="Hainaut M."/>
            <person name="Henrissat B."/>
            <person name="Johnson J."/>
            <person name="Kuo A."/>
            <person name="Lim J.H.P."/>
            <person name="Lipzen A."/>
            <person name="Nolan M."/>
            <person name="Ohm R.A."/>
            <person name="Tamas L."/>
            <person name="Grigoriev I.V."/>
            <person name="Spatafora J.W."/>
            <person name="Nagy L.G."/>
            <person name="Kovacs G.M."/>
        </authorList>
    </citation>
    <scope>NUCLEOTIDE SEQUENCE [LARGE SCALE GENOMIC DNA]</scope>
    <source>
        <strain evidence="2 3">DSE2036</strain>
    </source>
</reference>
<feature type="region of interest" description="Disordered" evidence="1">
    <location>
        <begin position="943"/>
        <end position="1060"/>
    </location>
</feature>
<dbReference type="AlphaFoldDB" id="A0A2V1E694"/>
<feature type="compositionally biased region" description="Polar residues" evidence="1">
    <location>
        <begin position="981"/>
        <end position="991"/>
    </location>
</feature>
<feature type="compositionally biased region" description="Basic and acidic residues" evidence="1">
    <location>
        <begin position="943"/>
        <end position="964"/>
    </location>
</feature>
<dbReference type="EMBL" id="KZ805313">
    <property type="protein sequence ID" value="PVI05652.1"/>
    <property type="molecule type" value="Genomic_DNA"/>
</dbReference>
<evidence type="ECO:0000313" key="2">
    <source>
        <dbReference type="EMBL" id="PVI05652.1"/>
    </source>
</evidence>
<feature type="compositionally biased region" description="Basic and acidic residues" evidence="1">
    <location>
        <begin position="183"/>
        <end position="194"/>
    </location>
</feature>
<feature type="compositionally biased region" description="Polar residues" evidence="1">
    <location>
        <begin position="619"/>
        <end position="628"/>
    </location>
</feature>
<dbReference type="OrthoDB" id="3693838at2759"/>
<feature type="compositionally biased region" description="Basic and acidic residues" evidence="1">
    <location>
        <begin position="469"/>
        <end position="481"/>
    </location>
</feature>
<feature type="compositionally biased region" description="Polar residues" evidence="1">
    <location>
        <begin position="425"/>
        <end position="435"/>
    </location>
</feature>
<feature type="compositionally biased region" description="Polar residues" evidence="1">
    <location>
        <begin position="167"/>
        <end position="180"/>
    </location>
</feature>
<feature type="compositionally biased region" description="Polar residues" evidence="1">
    <location>
        <begin position="374"/>
        <end position="400"/>
    </location>
</feature>
<feature type="compositionally biased region" description="Basic and acidic residues" evidence="1">
    <location>
        <begin position="677"/>
        <end position="692"/>
    </location>
</feature>
<feature type="compositionally biased region" description="Low complexity" evidence="1">
    <location>
        <begin position="706"/>
        <end position="730"/>
    </location>
</feature>
<feature type="compositionally biased region" description="Acidic residues" evidence="1">
    <location>
        <begin position="562"/>
        <end position="576"/>
    </location>
</feature>
<feature type="compositionally biased region" description="Low complexity" evidence="1">
    <location>
        <begin position="265"/>
        <end position="282"/>
    </location>
</feature>
<protein>
    <submittedName>
        <fullName evidence="2">Uncharacterized protein</fullName>
    </submittedName>
</protein>
<evidence type="ECO:0000313" key="3">
    <source>
        <dbReference type="Proteomes" id="UP000244855"/>
    </source>
</evidence>
<feature type="region of interest" description="Disordered" evidence="1">
    <location>
        <begin position="88"/>
        <end position="195"/>
    </location>
</feature>
<name>A0A2V1E694_9PLEO</name>
<keyword evidence="3" id="KW-1185">Reference proteome</keyword>
<organism evidence="2 3">
    <name type="scientific">Periconia macrospinosa</name>
    <dbReference type="NCBI Taxonomy" id="97972"/>
    <lineage>
        <taxon>Eukaryota</taxon>
        <taxon>Fungi</taxon>
        <taxon>Dikarya</taxon>
        <taxon>Ascomycota</taxon>
        <taxon>Pezizomycotina</taxon>
        <taxon>Dothideomycetes</taxon>
        <taxon>Pleosporomycetidae</taxon>
        <taxon>Pleosporales</taxon>
        <taxon>Massarineae</taxon>
        <taxon>Periconiaceae</taxon>
        <taxon>Periconia</taxon>
    </lineage>
</organism>